<dbReference type="InterPro" id="IPR027417">
    <property type="entry name" value="P-loop_NTPase"/>
</dbReference>
<dbReference type="RefSeq" id="WP_364589777.1">
    <property type="nucleotide sequence ID" value="NZ_JBFAQK010000006.1"/>
</dbReference>
<evidence type="ECO:0000259" key="2">
    <source>
        <dbReference type="Pfam" id="PF13304"/>
    </source>
</evidence>
<name>A0ABV3HPL7_9ACTN</name>
<feature type="region of interest" description="Disordered" evidence="1">
    <location>
        <begin position="1"/>
        <end position="25"/>
    </location>
</feature>
<evidence type="ECO:0000313" key="4">
    <source>
        <dbReference type="Proteomes" id="UP001552521"/>
    </source>
</evidence>
<organism evidence="3 4">
    <name type="scientific">Streptomyces kurssanovii</name>
    <dbReference type="NCBI Taxonomy" id="67312"/>
    <lineage>
        <taxon>Bacteria</taxon>
        <taxon>Bacillati</taxon>
        <taxon>Actinomycetota</taxon>
        <taxon>Actinomycetes</taxon>
        <taxon>Kitasatosporales</taxon>
        <taxon>Streptomycetaceae</taxon>
        <taxon>Streptomyces</taxon>
    </lineage>
</organism>
<dbReference type="PANTHER" id="PTHR43514">
    <property type="entry name" value="ABC TRANSPORTER I FAMILY MEMBER 10"/>
    <property type="match status" value="1"/>
</dbReference>
<comment type="caution">
    <text evidence="3">The sequence shown here is derived from an EMBL/GenBank/DDBJ whole genome shotgun (WGS) entry which is preliminary data.</text>
</comment>
<dbReference type="PANTHER" id="PTHR43514:SF4">
    <property type="entry name" value="ABC TRANSPORTER I FAMILY MEMBER 10"/>
    <property type="match status" value="1"/>
</dbReference>
<dbReference type="Pfam" id="PF13304">
    <property type="entry name" value="AAA_21"/>
    <property type="match status" value="1"/>
</dbReference>
<dbReference type="InterPro" id="IPR050334">
    <property type="entry name" value="Molybdenum_import_ModC"/>
</dbReference>
<evidence type="ECO:0000313" key="3">
    <source>
        <dbReference type="EMBL" id="MEV4680519.1"/>
    </source>
</evidence>
<dbReference type="EMBL" id="JBFAQK010000006">
    <property type="protein sequence ID" value="MEV4680519.1"/>
    <property type="molecule type" value="Genomic_DNA"/>
</dbReference>
<evidence type="ECO:0000256" key="1">
    <source>
        <dbReference type="SAM" id="MobiDB-lite"/>
    </source>
</evidence>
<dbReference type="SUPFAM" id="SSF52540">
    <property type="entry name" value="P-loop containing nucleoside triphosphate hydrolases"/>
    <property type="match status" value="1"/>
</dbReference>
<dbReference type="InterPro" id="IPR003959">
    <property type="entry name" value="ATPase_AAA_core"/>
</dbReference>
<keyword evidence="4" id="KW-1185">Reference proteome</keyword>
<feature type="domain" description="ATPase AAA-type core" evidence="2">
    <location>
        <begin position="14"/>
        <end position="75"/>
    </location>
</feature>
<proteinExistence type="predicted"/>
<reference evidence="3 4" key="1">
    <citation type="submission" date="2024-06" db="EMBL/GenBank/DDBJ databases">
        <title>The Natural Products Discovery Center: Release of the First 8490 Sequenced Strains for Exploring Actinobacteria Biosynthetic Diversity.</title>
        <authorList>
            <person name="Kalkreuter E."/>
            <person name="Kautsar S.A."/>
            <person name="Yang D."/>
            <person name="Bader C.D."/>
            <person name="Teijaro C.N."/>
            <person name="Fluegel L."/>
            <person name="Davis C.M."/>
            <person name="Simpson J.R."/>
            <person name="Lauterbach L."/>
            <person name="Steele A.D."/>
            <person name="Gui C."/>
            <person name="Meng S."/>
            <person name="Li G."/>
            <person name="Viehrig K."/>
            <person name="Ye F."/>
            <person name="Su P."/>
            <person name="Kiefer A.F."/>
            <person name="Nichols A."/>
            <person name="Cepeda A.J."/>
            <person name="Yan W."/>
            <person name="Fan B."/>
            <person name="Jiang Y."/>
            <person name="Adhikari A."/>
            <person name="Zheng C.-J."/>
            <person name="Schuster L."/>
            <person name="Cowan T.M."/>
            <person name="Smanski M.J."/>
            <person name="Chevrette M.G."/>
            <person name="De Carvalho L.P.S."/>
            <person name="Shen B."/>
        </authorList>
    </citation>
    <scope>NUCLEOTIDE SEQUENCE [LARGE SCALE GENOMIC DNA]</scope>
    <source>
        <strain evidence="3 4">NPDC049344</strain>
    </source>
</reference>
<gene>
    <name evidence="3" type="ORF">AB0K36_07025</name>
</gene>
<dbReference type="Gene3D" id="3.40.50.300">
    <property type="entry name" value="P-loop containing nucleotide triphosphate hydrolases"/>
    <property type="match status" value="1"/>
</dbReference>
<dbReference type="Proteomes" id="UP001552521">
    <property type="component" value="Unassembled WGS sequence"/>
</dbReference>
<protein>
    <submittedName>
        <fullName evidence="3">AAA family ATPase</fullName>
    </submittedName>
</protein>
<sequence>MERVRLTELSSRKSHQVSGGQQRRMGIAGALTHSSELILMDEPTAGLDPQQRAVFRSLVEELSKNMQVVVSTHQTEDLADLYSHVVVLDRGTVRFQGTTGAFDALAEGVDSPRGRAEAAYARLVGQEA</sequence>
<accession>A0ABV3HPL7</accession>